<protein>
    <submittedName>
        <fullName evidence="1">Uncharacterized protein</fullName>
    </submittedName>
</protein>
<gene>
    <name evidence="1" type="ORF">RINTU1_15330</name>
</gene>
<name>A0A6L2ZP04_9ENTR</name>
<sequence>MFFYRNNNFKYHCCFKFQRILKAARFKKYKKTPIQKFNNIEKNRDYYFLLTP</sequence>
<evidence type="ECO:0000313" key="2">
    <source>
        <dbReference type="Proteomes" id="UP000504714"/>
    </source>
</evidence>
<organism evidence="1 2">
    <name type="scientific">Candidatus Regiella insecticola</name>
    <dbReference type="NCBI Taxonomy" id="138073"/>
    <lineage>
        <taxon>Bacteria</taxon>
        <taxon>Pseudomonadati</taxon>
        <taxon>Pseudomonadota</taxon>
        <taxon>Gammaproteobacteria</taxon>
        <taxon>Enterobacterales</taxon>
        <taxon>Enterobacteriaceae</taxon>
        <taxon>aphid secondary symbionts</taxon>
        <taxon>Candidatus Regiella</taxon>
    </lineage>
</organism>
<evidence type="ECO:0000313" key="1">
    <source>
        <dbReference type="EMBL" id="GFN46095.1"/>
    </source>
</evidence>
<comment type="caution">
    <text evidence="1">The sequence shown here is derived from an EMBL/GenBank/DDBJ whole genome shotgun (WGS) entry which is preliminary data.</text>
</comment>
<proteinExistence type="predicted"/>
<dbReference type="AlphaFoldDB" id="A0A6L2ZP04"/>
<reference evidence="1 2" key="1">
    <citation type="submission" date="2020-06" db="EMBL/GenBank/DDBJ databases">
        <title>The genome sequence of Candidatus Regiella insecticola strain Tut.</title>
        <authorList>
            <person name="Nikoh N."/>
            <person name="Tsuchida T."/>
            <person name="Koga R."/>
            <person name="Oshima K."/>
            <person name="Hattori M."/>
            <person name="Fukatsu T."/>
        </authorList>
    </citation>
    <scope>NUCLEOTIDE SEQUENCE [LARGE SCALE GENOMIC DNA]</scope>
    <source>
        <strain evidence="1 2">Tut</strain>
    </source>
</reference>
<dbReference type="Proteomes" id="UP000504714">
    <property type="component" value="Unassembled WGS sequence"/>
</dbReference>
<dbReference type="EMBL" id="BLXO01000002">
    <property type="protein sequence ID" value="GFN46095.1"/>
    <property type="molecule type" value="Genomic_DNA"/>
</dbReference>
<accession>A0A6L2ZP04</accession>